<feature type="compositionally biased region" description="Low complexity" evidence="5">
    <location>
        <begin position="415"/>
        <end position="432"/>
    </location>
</feature>
<dbReference type="GO" id="GO:0005975">
    <property type="term" value="P:carbohydrate metabolic process"/>
    <property type="evidence" value="ECO:0007669"/>
    <property type="project" value="InterPro"/>
</dbReference>
<evidence type="ECO:0000313" key="7">
    <source>
        <dbReference type="EMBL" id="KAK3083195.1"/>
    </source>
</evidence>
<feature type="domain" description="GH18" evidence="6">
    <location>
        <begin position="1"/>
        <end position="370"/>
    </location>
</feature>
<dbReference type="InterPro" id="IPR050314">
    <property type="entry name" value="Glycosyl_Hydrlase_18"/>
</dbReference>
<dbReference type="Gene3D" id="3.10.50.10">
    <property type="match status" value="1"/>
</dbReference>
<protein>
    <recommendedName>
        <fullName evidence="6">GH18 domain-containing protein</fullName>
    </recommendedName>
</protein>
<evidence type="ECO:0000256" key="2">
    <source>
        <dbReference type="ARBA" id="ARBA00023295"/>
    </source>
</evidence>
<dbReference type="Proteomes" id="UP001186944">
    <property type="component" value="Unassembled WGS sequence"/>
</dbReference>
<dbReference type="SUPFAM" id="SSF51445">
    <property type="entry name" value="(Trans)glycosidases"/>
    <property type="match status" value="1"/>
</dbReference>
<dbReference type="SMART" id="SM00636">
    <property type="entry name" value="Glyco_18"/>
    <property type="match status" value="1"/>
</dbReference>
<keyword evidence="8" id="KW-1185">Reference proteome</keyword>
<evidence type="ECO:0000259" key="6">
    <source>
        <dbReference type="PROSITE" id="PS51910"/>
    </source>
</evidence>
<dbReference type="PROSITE" id="PS01095">
    <property type="entry name" value="GH18_1"/>
    <property type="match status" value="1"/>
</dbReference>
<proteinExistence type="inferred from homology"/>
<dbReference type="InterPro" id="IPR011583">
    <property type="entry name" value="Chitinase_II/V-like_cat"/>
</dbReference>
<evidence type="ECO:0000256" key="5">
    <source>
        <dbReference type="SAM" id="MobiDB-lite"/>
    </source>
</evidence>
<organism evidence="7 8">
    <name type="scientific">Pinctada imbricata</name>
    <name type="common">Atlantic pearl-oyster</name>
    <name type="synonym">Pinctada martensii</name>
    <dbReference type="NCBI Taxonomy" id="66713"/>
    <lineage>
        <taxon>Eukaryota</taxon>
        <taxon>Metazoa</taxon>
        <taxon>Spiralia</taxon>
        <taxon>Lophotrochozoa</taxon>
        <taxon>Mollusca</taxon>
        <taxon>Bivalvia</taxon>
        <taxon>Autobranchia</taxon>
        <taxon>Pteriomorphia</taxon>
        <taxon>Pterioida</taxon>
        <taxon>Pterioidea</taxon>
        <taxon>Pteriidae</taxon>
        <taxon>Pinctada</taxon>
    </lineage>
</organism>
<evidence type="ECO:0000256" key="4">
    <source>
        <dbReference type="RuleBase" id="RU004453"/>
    </source>
</evidence>
<evidence type="ECO:0000256" key="1">
    <source>
        <dbReference type="ARBA" id="ARBA00022801"/>
    </source>
</evidence>
<dbReference type="InterPro" id="IPR001579">
    <property type="entry name" value="Glyco_hydro_18_chit_AS"/>
</dbReference>
<evidence type="ECO:0000313" key="8">
    <source>
        <dbReference type="Proteomes" id="UP001186944"/>
    </source>
</evidence>
<dbReference type="InterPro" id="IPR001223">
    <property type="entry name" value="Glyco_hydro18_cat"/>
</dbReference>
<evidence type="ECO:0000256" key="3">
    <source>
        <dbReference type="RuleBase" id="RU000489"/>
    </source>
</evidence>
<dbReference type="InterPro" id="IPR029070">
    <property type="entry name" value="Chitinase_insertion_sf"/>
</dbReference>
<feature type="compositionally biased region" description="Low complexity" evidence="5">
    <location>
        <begin position="442"/>
        <end position="453"/>
    </location>
</feature>
<dbReference type="EMBL" id="VSWD01000014">
    <property type="protein sequence ID" value="KAK3083195.1"/>
    <property type="molecule type" value="Genomic_DNA"/>
</dbReference>
<dbReference type="Pfam" id="PF00704">
    <property type="entry name" value="Glyco_hydro_18"/>
    <property type="match status" value="1"/>
</dbReference>
<dbReference type="InterPro" id="IPR017853">
    <property type="entry name" value="GH"/>
</dbReference>
<dbReference type="PANTHER" id="PTHR11177">
    <property type="entry name" value="CHITINASE"/>
    <property type="match status" value="1"/>
</dbReference>
<gene>
    <name evidence="7" type="ORF">FSP39_016475</name>
</gene>
<sequence length="521" mass="58753">MRVCYFTNWSSKRKYVASRFQLGDIDPNLCTHLVYAFATINPNKRILKKTETDDDNGSLDNKQGRYFEFTKLKEKYPHLKTMLSVGGQNTKGLFEGKMDSSASIRQFADNIRIYLKDRNFDGVDIDWEYPAKFYKDRFTEFLRALREDFDQYAQEGHPRLLLSIAAAPGKDDIDSSYDVAQISRYVDFINVMAYDYYGQWSHSAGYNSPLYTTDPSSTLSQNWTINYYLRLGAPPHKLVMGINAAAVGLTLKDASDNKPGAPVINGGVPKGPILEVPGRRSYQEMCSLLRTSGFSTHWDQGHAMTYALKGNQWFGYETERSVKTKVEYAMNLGLGGVMFWSLDIDDFTGNYCKRGRYPLLTAIAKTSQEYKPIITTTQTTKKPTTKTQPITSSHPLLTAIAKTSQEYKPIITTTQTTKKPTTKTQPITSSQSRNSSTVETVSAGNSSLNSSQSHETFSVQTTTESKEVFETTQPHVTFPVQTTPEKRGGFRMFYVIDSASNSKSSCVIVFCLLFVIHIFIR</sequence>
<comment type="similarity">
    <text evidence="4">Belongs to the glycosyl hydrolase 18 family.</text>
</comment>
<feature type="region of interest" description="Disordered" evidence="5">
    <location>
        <begin position="415"/>
        <end position="457"/>
    </location>
</feature>
<name>A0AA88XDE9_PINIB</name>
<dbReference type="PROSITE" id="PS51910">
    <property type="entry name" value="GH18_2"/>
    <property type="match status" value="1"/>
</dbReference>
<dbReference type="SUPFAM" id="SSF54556">
    <property type="entry name" value="Chitinase insertion domain"/>
    <property type="match status" value="1"/>
</dbReference>
<dbReference type="AlphaFoldDB" id="A0AA88XDE9"/>
<reference evidence="7" key="1">
    <citation type="submission" date="2019-08" db="EMBL/GenBank/DDBJ databases">
        <title>The improved chromosome-level genome for the pearl oyster Pinctada fucata martensii using PacBio sequencing and Hi-C.</title>
        <authorList>
            <person name="Zheng Z."/>
        </authorList>
    </citation>
    <scope>NUCLEOTIDE SEQUENCE</scope>
    <source>
        <strain evidence="7">ZZ-2019</strain>
        <tissue evidence="7">Adductor muscle</tissue>
    </source>
</reference>
<keyword evidence="1 3" id="KW-0378">Hydrolase</keyword>
<dbReference type="GO" id="GO:0008061">
    <property type="term" value="F:chitin binding"/>
    <property type="evidence" value="ECO:0007669"/>
    <property type="project" value="InterPro"/>
</dbReference>
<comment type="caution">
    <text evidence="7">The sequence shown here is derived from an EMBL/GenBank/DDBJ whole genome shotgun (WGS) entry which is preliminary data.</text>
</comment>
<keyword evidence="2 3" id="KW-0326">Glycosidase</keyword>
<dbReference type="GO" id="GO:0006032">
    <property type="term" value="P:chitin catabolic process"/>
    <property type="evidence" value="ECO:0007669"/>
    <property type="project" value="TreeGrafter"/>
</dbReference>
<dbReference type="GO" id="GO:0004568">
    <property type="term" value="F:chitinase activity"/>
    <property type="evidence" value="ECO:0007669"/>
    <property type="project" value="UniProtKB-ARBA"/>
</dbReference>
<dbReference type="Gene3D" id="3.20.20.80">
    <property type="entry name" value="Glycosidases"/>
    <property type="match status" value="1"/>
</dbReference>
<accession>A0AA88XDE9</accession>
<dbReference type="GO" id="GO:0005576">
    <property type="term" value="C:extracellular region"/>
    <property type="evidence" value="ECO:0007669"/>
    <property type="project" value="TreeGrafter"/>
</dbReference>
<dbReference type="PANTHER" id="PTHR11177:SF317">
    <property type="entry name" value="CHITINASE 12-RELATED"/>
    <property type="match status" value="1"/>
</dbReference>